<evidence type="ECO:0000313" key="2">
    <source>
        <dbReference type="EMBL" id="BBE34884.1"/>
    </source>
</evidence>
<protein>
    <submittedName>
        <fullName evidence="2">Uncharacterized protein</fullName>
    </submittedName>
</protein>
<feature type="transmembrane region" description="Helical" evidence="1">
    <location>
        <begin position="32"/>
        <end position="54"/>
    </location>
</feature>
<keyword evidence="1" id="KW-1133">Transmembrane helix</keyword>
<dbReference type="Proteomes" id="UP000276029">
    <property type="component" value="Unassembled WGS sequence"/>
</dbReference>
<dbReference type="EMBL" id="RBWX01000007">
    <property type="protein sequence ID" value="RKS91898.1"/>
    <property type="molecule type" value="Genomic_DNA"/>
</dbReference>
<keyword evidence="5" id="KW-1185">Reference proteome</keyword>
<name>A0AAD1D7T4_SPHMI</name>
<reference evidence="3 5" key="2">
    <citation type="submission" date="2018-10" db="EMBL/GenBank/DDBJ databases">
        <title>Genomic Encyclopedia of Type Strains, Phase IV (KMG-IV): sequencing the most valuable type-strain genomes for metagenomic binning, comparative biology and taxonomic classification.</title>
        <authorList>
            <person name="Goeker M."/>
        </authorList>
    </citation>
    <scope>NUCLEOTIDE SEQUENCE [LARGE SCALE GENOMIC DNA]</scope>
    <source>
        <strain evidence="3 5">DSM 19791</strain>
    </source>
</reference>
<keyword evidence="1" id="KW-0472">Membrane</keyword>
<evidence type="ECO:0000313" key="3">
    <source>
        <dbReference type="EMBL" id="RKS91898.1"/>
    </source>
</evidence>
<keyword evidence="1" id="KW-0812">Transmembrane</keyword>
<proteinExistence type="predicted"/>
<reference evidence="2 4" key="1">
    <citation type="submission" date="2018-06" db="EMBL/GenBank/DDBJ databases">
        <title>Complete Genome Sequence of the Microcystin-Degrading Bacterium Sphingosinicella microcystinivorans Strain B-9.</title>
        <authorList>
            <person name="Jin H."/>
            <person name="Nishizawa T."/>
            <person name="Guo Y."/>
            <person name="Nishizawa A."/>
            <person name="Park H."/>
            <person name="Kato H."/>
            <person name="Tsuji K."/>
            <person name="Harada K."/>
        </authorList>
    </citation>
    <scope>NUCLEOTIDE SEQUENCE [LARGE SCALE GENOMIC DNA]</scope>
    <source>
        <strain evidence="2 4">B9</strain>
    </source>
</reference>
<dbReference type="AlphaFoldDB" id="A0AAD1D7T4"/>
<organism evidence="2 4">
    <name type="scientific">Sphingosinicella microcystinivorans</name>
    <dbReference type="NCBI Taxonomy" id="335406"/>
    <lineage>
        <taxon>Bacteria</taxon>
        <taxon>Pseudomonadati</taxon>
        <taxon>Pseudomonadota</taxon>
        <taxon>Alphaproteobacteria</taxon>
        <taxon>Sphingomonadales</taxon>
        <taxon>Sphingosinicellaceae</taxon>
        <taxon>Sphingosinicella</taxon>
    </lineage>
</organism>
<sequence length="61" mass="6800">MEVVFHACAELVGRFVFDGADEVARKRLSKRLYMGCLLVLFVLPVAAGLCFIAYDFLWGDG</sequence>
<dbReference type="Proteomes" id="UP000275727">
    <property type="component" value="Chromosome"/>
</dbReference>
<evidence type="ECO:0000313" key="4">
    <source>
        <dbReference type="Proteomes" id="UP000275727"/>
    </source>
</evidence>
<evidence type="ECO:0000313" key="5">
    <source>
        <dbReference type="Proteomes" id="UP000276029"/>
    </source>
</evidence>
<accession>A0AAD1D7T4</accession>
<dbReference type="EMBL" id="AP018711">
    <property type="protein sequence ID" value="BBE34884.1"/>
    <property type="molecule type" value="Genomic_DNA"/>
</dbReference>
<dbReference type="KEGG" id="smic:SmB9_25420"/>
<evidence type="ECO:0000256" key="1">
    <source>
        <dbReference type="SAM" id="Phobius"/>
    </source>
</evidence>
<gene>
    <name evidence="3" type="ORF">DFR51_1472</name>
    <name evidence="2" type="ORF">SmB9_25420</name>
</gene>
<dbReference type="RefSeq" id="WP_126494764.1">
    <property type="nucleotide sequence ID" value="NZ_AP018711.1"/>
</dbReference>